<dbReference type="Pfam" id="PF24537">
    <property type="entry name" value="zf-C2H2_fungi"/>
    <property type="match status" value="1"/>
</dbReference>
<comment type="caution">
    <text evidence="3">The sequence shown here is derived from an EMBL/GenBank/DDBJ whole genome shotgun (WGS) entry which is preliminary data.</text>
</comment>
<feature type="region of interest" description="Disordered" evidence="1">
    <location>
        <begin position="231"/>
        <end position="311"/>
    </location>
</feature>
<feature type="domain" description="C2H2-type zinc finger ascomycetes" evidence="2">
    <location>
        <begin position="405"/>
        <end position="432"/>
    </location>
</feature>
<reference evidence="3 4" key="1">
    <citation type="submission" date="2024-01" db="EMBL/GenBank/DDBJ databases">
        <authorList>
            <person name="Allen C."/>
            <person name="Tagirdzhanova G."/>
        </authorList>
    </citation>
    <scope>NUCLEOTIDE SEQUENCE [LARGE SCALE GENOMIC DNA]</scope>
    <source>
        <strain evidence="3 4">CBS 119000</strain>
    </source>
</reference>
<gene>
    <name evidence="3" type="ORF">SEPCBS119000_005378</name>
</gene>
<feature type="compositionally biased region" description="Pro residues" evidence="1">
    <location>
        <begin position="12"/>
        <end position="21"/>
    </location>
</feature>
<evidence type="ECO:0000313" key="3">
    <source>
        <dbReference type="EMBL" id="CAK7272920.1"/>
    </source>
</evidence>
<feature type="compositionally biased region" description="Low complexity" evidence="1">
    <location>
        <begin position="299"/>
        <end position="311"/>
    </location>
</feature>
<protein>
    <recommendedName>
        <fullName evidence="2">C2H2-type zinc finger ascomycetes domain-containing protein</fullName>
    </recommendedName>
</protein>
<evidence type="ECO:0000313" key="4">
    <source>
        <dbReference type="Proteomes" id="UP001642502"/>
    </source>
</evidence>
<proteinExistence type="predicted"/>
<feature type="compositionally biased region" description="Polar residues" evidence="1">
    <location>
        <begin position="284"/>
        <end position="298"/>
    </location>
</feature>
<feature type="region of interest" description="Disordered" evidence="1">
    <location>
        <begin position="108"/>
        <end position="130"/>
    </location>
</feature>
<evidence type="ECO:0000256" key="1">
    <source>
        <dbReference type="SAM" id="MobiDB-lite"/>
    </source>
</evidence>
<accession>A0ABP0E1A6</accession>
<keyword evidence="4" id="KW-1185">Reference proteome</keyword>
<dbReference type="InterPro" id="IPR057026">
    <property type="entry name" value="Znf-C2H2_ascomycetes"/>
</dbReference>
<sequence length="531" mass="59163">MAIPNLSQDYRAPPPLPPPRVVPVDGPMSAAANEYQRREQVYYDESSNQRPRSDRDEAYHSVEPASQDSAPSSRFAMHRDNYLFKSSADAYDNSLLKKLDMRRTLDSRTPLCRSHPGASDRDTFSPTQRFPQIQPLSLPTRMKLPHSQSLFDPNHCSDRPMYSSVSPRSAPLTYYGIDQRSPRGETPSYYRPPSGWTYPANSSSTANDTGALDTANDYTGFTVEDTRSRDFHCDWPTSQVPGGSDHHTAGKKRPATSPPGDDEEPMPVYNMSSSDHLRWRESVTRGSPTPRLSTNMQDSVSSISSSTRRNSYSSNLSAAATSVTSTALSTSGAQGGRLPAGDCFSPTDTTGTTPTSTCASPFAASMMQTASPQSAVVSRPVHHRIRETSQVVSPPTRRLPHAKSGLKRSDFFMCECCPKKPKKFESEDQLRYDRAFHESTFQPGKADTCGYCGKEFPRNGLATGRLNARQPTEQDWDDRIRHLQDDHKFRECNAGKKFFRADHFRQHLKHSHAGTSGKWTNLLENACMTEE</sequence>
<feature type="compositionally biased region" description="Basic and acidic residues" evidence="1">
    <location>
        <begin position="51"/>
        <end position="60"/>
    </location>
</feature>
<name>A0ABP0E1A6_9PEZI</name>
<dbReference type="Proteomes" id="UP001642502">
    <property type="component" value="Unassembled WGS sequence"/>
</dbReference>
<evidence type="ECO:0000259" key="2">
    <source>
        <dbReference type="Pfam" id="PF24537"/>
    </source>
</evidence>
<dbReference type="EMBL" id="CAWUON010000100">
    <property type="protein sequence ID" value="CAK7272920.1"/>
    <property type="molecule type" value="Genomic_DNA"/>
</dbReference>
<feature type="region of interest" description="Disordered" evidence="1">
    <location>
        <begin position="150"/>
        <end position="193"/>
    </location>
</feature>
<feature type="region of interest" description="Disordered" evidence="1">
    <location>
        <begin position="1"/>
        <end position="74"/>
    </location>
</feature>
<organism evidence="3 4">
    <name type="scientific">Sporothrix epigloea</name>
    <dbReference type="NCBI Taxonomy" id="1892477"/>
    <lineage>
        <taxon>Eukaryota</taxon>
        <taxon>Fungi</taxon>
        <taxon>Dikarya</taxon>
        <taxon>Ascomycota</taxon>
        <taxon>Pezizomycotina</taxon>
        <taxon>Sordariomycetes</taxon>
        <taxon>Sordariomycetidae</taxon>
        <taxon>Ophiostomatales</taxon>
        <taxon>Ophiostomataceae</taxon>
        <taxon>Sporothrix</taxon>
    </lineage>
</organism>